<proteinExistence type="predicted"/>
<sequence length="58" mass="6251">MGDRYMTPSDGTGLPAGRTPYLCPYGVLVPPDSQELAHEANPWPWGSGGRAPGDQFFE</sequence>
<dbReference type="EMBL" id="BMLB01000008">
    <property type="protein sequence ID" value="GGK81771.1"/>
    <property type="molecule type" value="Genomic_DNA"/>
</dbReference>
<accession>A0ABQ2FCS2</accession>
<protein>
    <submittedName>
        <fullName evidence="2">Uncharacterized protein</fullName>
    </submittedName>
</protein>
<gene>
    <name evidence="2" type="ORF">GCM10011509_32750</name>
</gene>
<dbReference type="Proteomes" id="UP000662111">
    <property type="component" value="Unassembled WGS sequence"/>
</dbReference>
<organism evidence="2 3">
    <name type="scientific">Ornithinimicrobium pekingense</name>
    <dbReference type="NCBI Taxonomy" id="384677"/>
    <lineage>
        <taxon>Bacteria</taxon>
        <taxon>Bacillati</taxon>
        <taxon>Actinomycetota</taxon>
        <taxon>Actinomycetes</taxon>
        <taxon>Micrococcales</taxon>
        <taxon>Ornithinimicrobiaceae</taxon>
        <taxon>Ornithinimicrobium</taxon>
    </lineage>
</organism>
<keyword evidence="3" id="KW-1185">Reference proteome</keyword>
<feature type="region of interest" description="Disordered" evidence="1">
    <location>
        <begin position="37"/>
        <end position="58"/>
    </location>
</feature>
<evidence type="ECO:0000313" key="3">
    <source>
        <dbReference type="Proteomes" id="UP000662111"/>
    </source>
</evidence>
<evidence type="ECO:0000313" key="2">
    <source>
        <dbReference type="EMBL" id="GGK81771.1"/>
    </source>
</evidence>
<evidence type="ECO:0000256" key="1">
    <source>
        <dbReference type="SAM" id="MobiDB-lite"/>
    </source>
</evidence>
<reference evidence="3" key="1">
    <citation type="journal article" date="2019" name="Int. J. Syst. Evol. Microbiol.">
        <title>The Global Catalogue of Microorganisms (GCM) 10K type strain sequencing project: providing services to taxonomists for standard genome sequencing and annotation.</title>
        <authorList>
            <consortium name="The Broad Institute Genomics Platform"/>
            <consortium name="The Broad Institute Genome Sequencing Center for Infectious Disease"/>
            <person name="Wu L."/>
            <person name="Ma J."/>
        </authorList>
    </citation>
    <scope>NUCLEOTIDE SEQUENCE [LARGE SCALE GENOMIC DNA]</scope>
    <source>
        <strain evidence="3">CGMCC 1.5362</strain>
    </source>
</reference>
<name>A0ABQ2FCS2_9MICO</name>
<comment type="caution">
    <text evidence="2">The sequence shown here is derived from an EMBL/GenBank/DDBJ whole genome shotgun (WGS) entry which is preliminary data.</text>
</comment>